<dbReference type="Gene3D" id="3.40.50.2000">
    <property type="entry name" value="Glycogen Phosphorylase B"/>
    <property type="match status" value="2"/>
</dbReference>
<dbReference type="KEGG" id="sdn:Sden_2650"/>
<name>Q12KU7_SHEDO</name>
<dbReference type="EMBL" id="CP000302">
    <property type="protein sequence ID" value="ABE55929.1"/>
    <property type="molecule type" value="Genomic_DNA"/>
</dbReference>
<dbReference type="PANTHER" id="PTHR46401:SF2">
    <property type="entry name" value="GLYCOSYLTRANSFERASE WBBK-RELATED"/>
    <property type="match status" value="1"/>
</dbReference>
<dbReference type="GO" id="GO:0009103">
    <property type="term" value="P:lipopolysaccharide biosynthetic process"/>
    <property type="evidence" value="ECO:0007669"/>
    <property type="project" value="TreeGrafter"/>
</dbReference>
<dbReference type="CDD" id="cd03801">
    <property type="entry name" value="GT4_PimA-like"/>
    <property type="match status" value="1"/>
</dbReference>
<dbReference type="Pfam" id="PF13692">
    <property type="entry name" value="Glyco_trans_1_4"/>
    <property type="match status" value="1"/>
</dbReference>
<reference evidence="2 3" key="1">
    <citation type="submission" date="2006-03" db="EMBL/GenBank/DDBJ databases">
        <title>Complete sequence of Shewanella denitrificans OS217.</title>
        <authorList>
            <consortium name="US DOE Joint Genome Institute"/>
            <person name="Copeland A."/>
            <person name="Lucas S."/>
            <person name="Lapidus A."/>
            <person name="Barry K."/>
            <person name="Detter J.C."/>
            <person name="Glavina del Rio T."/>
            <person name="Hammon N."/>
            <person name="Israni S."/>
            <person name="Dalin E."/>
            <person name="Tice H."/>
            <person name="Pitluck S."/>
            <person name="Brettin T."/>
            <person name="Bruce D."/>
            <person name="Han C."/>
            <person name="Tapia R."/>
            <person name="Gilna P."/>
            <person name="Kiss H."/>
            <person name="Schmutz J."/>
            <person name="Larimer F."/>
            <person name="Land M."/>
            <person name="Hauser L."/>
            <person name="Kyrpides N."/>
            <person name="Lykidis A."/>
            <person name="Richardson P."/>
        </authorList>
    </citation>
    <scope>NUCLEOTIDE SEQUENCE [LARGE SCALE GENOMIC DNA]</scope>
    <source>
        <strain evidence="3">OS217 / ATCC BAA-1090 / DSM 15013</strain>
    </source>
</reference>
<accession>Q12KU7</accession>
<keyword evidence="1 2" id="KW-0808">Transferase</keyword>
<evidence type="ECO:0000313" key="2">
    <source>
        <dbReference type="EMBL" id="ABE55929.1"/>
    </source>
</evidence>
<dbReference type="AlphaFoldDB" id="Q12KU7"/>
<dbReference type="GO" id="GO:0016757">
    <property type="term" value="F:glycosyltransferase activity"/>
    <property type="evidence" value="ECO:0007669"/>
    <property type="project" value="TreeGrafter"/>
</dbReference>
<dbReference type="SUPFAM" id="SSF53756">
    <property type="entry name" value="UDP-Glycosyltransferase/glycogen phosphorylase"/>
    <property type="match status" value="1"/>
</dbReference>
<dbReference type="PANTHER" id="PTHR46401">
    <property type="entry name" value="GLYCOSYLTRANSFERASE WBBK-RELATED"/>
    <property type="match status" value="1"/>
</dbReference>
<dbReference type="HOGENOM" id="CLU_062433_0_0_6"/>
<dbReference type="OrthoDB" id="9815351at2"/>
<proteinExistence type="predicted"/>
<dbReference type="STRING" id="318161.Sden_2650"/>
<dbReference type="RefSeq" id="WP_011497080.1">
    <property type="nucleotide sequence ID" value="NC_007954.1"/>
</dbReference>
<gene>
    <name evidence="2" type="ordered locus">Sden_2650</name>
</gene>
<sequence>MEFKVVVFSRYGRLGASSRLRFFQYYKYVNSLFGSVVTYPLFDDEYLTDLYSHGVRRKSKVIYSYVKRLFQIITIHKYDVVIIEKELFPYFPATIERLLNFFNVKYVVDYDDAIFQMYEESSNWMVKFFLKDKINVVMNNAHIVITGNDFLFSKAKFYGAKNVTVIPTVIDIDRYVQESTRQEVPTVCWIGSPSTQKYVVELKDVLIRVCLENKAKLVLVGATTSVGDFFPDIDLEIIPWEESTEAFIIKHSDIGIMPIASTNWERGKCGYKLIQYMATGKPVVASNFGANIDIVKNECCGLLVNSDDEWYEALTQLIKDRQLSLKLGASGRERVENIYCIQAQYKQFLKVLRSSVN</sequence>
<evidence type="ECO:0000313" key="3">
    <source>
        <dbReference type="Proteomes" id="UP000001982"/>
    </source>
</evidence>
<protein>
    <submittedName>
        <fullName evidence="2">Glycosyl transferase, group 1</fullName>
    </submittedName>
</protein>
<organism evidence="2 3">
    <name type="scientific">Shewanella denitrificans (strain OS217 / ATCC BAA-1090 / DSM 15013)</name>
    <dbReference type="NCBI Taxonomy" id="318161"/>
    <lineage>
        <taxon>Bacteria</taxon>
        <taxon>Pseudomonadati</taxon>
        <taxon>Pseudomonadota</taxon>
        <taxon>Gammaproteobacteria</taxon>
        <taxon>Alteromonadales</taxon>
        <taxon>Shewanellaceae</taxon>
        <taxon>Shewanella</taxon>
    </lineage>
</organism>
<dbReference type="CAZy" id="GT4">
    <property type="family name" value="Glycosyltransferase Family 4"/>
</dbReference>
<keyword evidence="3" id="KW-1185">Reference proteome</keyword>
<dbReference type="eggNOG" id="COG0438">
    <property type="taxonomic scope" value="Bacteria"/>
</dbReference>
<dbReference type="Proteomes" id="UP000001982">
    <property type="component" value="Chromosome"/>
</dbReference>
<evidence type="ECO:0000256" key="1">
    <source>
        <dbReference type="ARBA" id="ARBA00022679"/>
    </source>
</evidence>